<dbReference type="Gene3D" id="3.50.50.60">
    <property type="entry name" value="FAD/NAD(P)-binding domain"/>
    <property type="match status" value="1"/>
</dbReference>
<evidence type="ECO:0000259" key="3">
    <source>
        <dbReference type="Pfam" id="PF01266"/>
    </source>
</evidence>
<dbReference type="GO" id="GO:0005737">
    <property type="term" value="C:cytoplasm"/>
    <property type="evidence" value="ECO:0007669"/>
    <property type="project" value="TreeGrafter"/>
</dbReference>
<dbReference type="PANTHER" id="PTHR13847:SF287">
    <property type="entry name" value="FAD-DEPENDENT OXIDOREDUCTASE DOMAIN-CONTAINING PROTEIN 1"/>
    <property type="match status" value="1"/>
</dbReference>
<gene>
    <name evidence="4" type="ORF">EDC22_1012</name>
</gene>
<dbReference type="Proteomes" id="UP000295678">
    <property type="component" value="Unassembled WGS sequence"/>
</dbReference>
<dbReference type="GO" id="GO:0016491">
    <property type="term" value="F:oxidoreductase activity"/>
    <property type="evidence" value="ECO:0007669"/>
    <property type="project" value="UniProtKB-KW"/>
</dbReference>
<dbReference type="Pfam" id="PF01266">
    <property type="entry name" value="DAO"/>
    <property type="match status" value="1"/>
</dbReference>
<dbReference type="OrthoDB" id="9806452at2"/>
<evidence type="ECO:0000256" key="2">
    <source>
        <dbReference type="SAM" id="Phobius"/>
    </source>
</evidence>
<evidence type="ECO:0000256" key="1">
    <source>
        <dbReference type="ARBA" id="ARBA00023002"/>
    </source>
</evidence>
<dbReference type="GO" id="GO:0032981">
    <property type="term" value="P:mitochondrial respiratory chain complex I assembly"/>
    <property type="evidence" value="ECO:0007669"/>
    <property type="project" value="TreeGrafter"/>
</dbReference>
<accession>A0A4R3MHP3</accession>
<dbReference type="PANTHER" id="PTHR13847">
    <property type="entry name" value="SARCOSINE DEHYDROGENASE-RELATED"/>
    <property type="match status" value="1"/>
</dbReference>
<comment type="caution">
    <text evidence="4">The sequence shown here is derived from an EMBL/GenBank/DDBJ whole genome shotgun (WGS) entry which is preliminary data.</text>
</comment>
<name>A0A4R3MHP3_9HYPH</name>
<evidence type="ECO:0000313" key="5">
    <source>
        <dbReference type="Proteomes" id="UP000295678"/>
    </source>
</evidence>
<dbReference type="EMBL" id="SMAK01000001">
    <property type="protein sequence ID" value="TCT13142.1"/>
    <property type="molecule type" value="Genomic_DNA"/>
</dbReference>
<dbReference type="RefSeq" id="WP_132804565.1">
    <property type="nucleotide sequence ID" value="NZ_SMAK01000001.1"/>
</dbReference>
<dbReference type="Gene3D" id="3.30.9.10">
    <property type="entry name" value="D-Amino Acid Oxidase, subunit A, domain 2"/>
    <property type="match status" value="1"/>
</dbReference>
<sequence>MADRYDVVIVGGAIIGSAIAWFLKGELDFRGSVAVIERDATYARSATTLSAASIRQQFSTPENIRLSRFGLEFLRSIRNRFGEDADIGFREEGYLLLASPAGRAIMAANHAVQTSEGADVVLLEPDELVRRFPWLSPEGVALGSLGRSGEGWFDAHALLHLLRRGARSTGASYIEAEVVGIDRSNGRIAGVVLADGTAIGCGTLVNAAGPQAGAIAALAGTTLPVGPRKRSVFVFRCREPVGRMPLLVDTSGVWVRPEGDVYITGISPPQDQDPETNDLEVDYALFEETIWPALATRVPAFEAIRLERAWAGHYDYNALDQNAVIGPHPDIPNLIFANGFSGHGLQQAPGAGRAVAELIVNGGFVTLDLSVFGYGRIAEARPVRELAVI</sequence>
<proteinExistence type="predicted"/>
<dbReference type="AlphaFoldDB" id="A0A4R3MHP3"/>
<keyword evidence="2" id="KW-1133">Transmembrane helix</keyword>
<feature type="transmembrane region" description="Helical" evidence="2">
    <location>
        <begin position="7"/>
        <end position="23"/>
    </location>
</feature>
<feature type="domain" description="FAD dependent oxidoreductase" evidence="3">
    <location>
        <begin position="6"/>
        <end position="358"/>
    </location>
</feature>
<evidence type="ECO:0000313" key="4">
    <source>
        <dbReference type="EMBL" id="TCT13142.1"/>
    </source>
</evidence>
<dbReference type="InterPro" id="IPR036188">
    <property type="entry name" value="FAD/NAD-bd_sf"/>
</dbReference>
<dbReference type="SUPFAM" id="SSF51905">
    <property type="entry name" value="FAD/NAD(P)-binding domain"/>
    <property type="match status" value="1"/>
</dbReference>
<protein>
    <submittedName>
        <fullName evidence="4">Glycine/D-amino acid oxidase-like deaminating enzyme</fullName>
    </submittedName>
</protein>
<keyword evidence="5" id="KW-1185">Reference proteome</keyword>
<keyword evidence="2" id="KW-0472">Membrane</keyword>
<dbReference type="InterPro" id="IPR006076">
    <property type="entry name" value="FAD-dep_OxRdtase"/>
</dbReference>
<keyword evidence="2" id="KW-0812">Transmembrane</keyword>
<reference evidence="4 5" key="1">
    <citation type="submission" date="2019-03" db="EMBL/GenBank/DDBJ databases">
        <title>Genomic Encyclopedia of Type Strains, Phase IV (KMG-IV): sequencing the most valuable type-strain genomes for metagenomic binning, comparative biology and taxonomic classification.</title>
        <authorList>
            <person name="Goeker M."/>
        </authorList>
    </citation>
    <scope>NUCLEOTIDE SEQUENCE [LARGE SCALE GENOMIC DNA]</scope>
    <source>
        <strain evidence="4 5">DSM 19345</strain>
    </source>
</reference>
<organism evidence="4 5">
    <name type="scientific">Tepidamorphus gemmatus</name>
    <dbReference type="NCBI Taxonomy" id="747076"/>
    <lineage>
        <taxon>Bacteria</taxon>
        <taxon>Pseudomonadati</taxon>
        <taxon>Pseudomonadota</taxon>
        <taxon>Alphaproteobacteria</taxon>
        <taxon>Hyphomicrobiales</taxon>
        <taxon>Tepidamorphaceae</taxon>
        <taxon>Tepidamorphus</taxon>
    </lineage>
</organism>
<keyword evidence="1" id="KW-0560">Oxidoreductase</keyword>